<sequence length="67" mass="7763">MRESLHGVSQKFRKTVVLACVLNPRYKNHAFSSPTTLSKAKGWWKEEEDTATEQTTQRSMLPQKKQL</sequence>
<evidence type="ECO:0000313" key="2">
    <source>
        <dbReference type="EMBL" id="QQP55313.1"/>
    </source>
</evidence>
<evidence type="ECO:0000313" key="3">
    <source>
        <dbReference type="Proteomes" id="UP000595437"/>
    </source>
</evidence>
<proteinExistence type="predicted"/>
<keyword evidence="3" id="KW-1185">Reference proteome</keyword>
<reference evidence="3" key="1">
    <citation type="submission" date="2021-01" db="EMBL/GenBank/DDBJ databases">
        <title>Caligus Genome Assembly.</title>
        <authorList>
            <person name="Gallardo-Escarate C."/>
        </authorList>
    </citation>
    <scope>NUCLEOTIDE SEQUENCE [LARGE SCALE GENOMIC DNA]</scope>
</reference>
<feature type="region of interest" description="Disordered" evidence="1">
    <location>
        <begin position="31"/>
        <end position="67"/>
    </location>
</feature>
<evidence type="ECO:0000256" key="1">
    <source>
        <dbReference type="SAM" id="MobiDB-lite"/>
    </source>
</evidence>
<organism evidence="2 3">
    <name type="scientific">Caligus rogercresseyi</name>
    <name type="common">Sea louse</name>
    <dbReference type="NCBI Taxonomy" id="217165"/>
    <lineage>
        <taxon>Eukaryota</taxon>
        <taxon>Metazoa</taxon>
        <taxon>Ecdysozoa</taxon>
        <taxon>Arthropoda</taxon>
        <taxon>Crustacea</taxon>
        <taxon>Multicrustacea</taxon>
        <taxon>Hexanauplia</taxon>
        <taxon>Copepoda</taxon>
        <taxon>Siphonostomatoida</taxon>
        <taxon>Caligidae</taxon>
        <taxon>Caligus</taxon>
    </lineage>
</organism>
<gene>
    <name evidence="2" type="ORF">FKW44_008456</name>
</gene>
<dbReference type="OrthoDB" id="1607513at2759"/>
<name>A0A7T8KGG0_CALRO</name>
<dbReference type="EMBL" id="CP045894">
    <property type="protein sequence ID" value="QQP55313.1"/>
    <property type="molecule type" value="Genomic_DNA"/>
</dbReference>
<protein>
    <submittedName>
        <fullName evidence="2">Uncharacterized protein</fullName>
    </submittedName>
</protein>
<accession>A0A7T8KGG0</accession>
<dbReference type="Proteomes" id="UP000595437">
    <property type="component" value="Chromosome 5"/>
</dbReference>
<dbReference type="AlphaFoldDB" id="A0A7T8KGG0"/>